<keyword evidence="3" id="KW-1185">Reference proteome</keyword>
<name>A0A9P7YHU7_9HELO</name>
<feature type="region of interest" description="Disordered" evidence="1">
    <location>
        <begin position="219"/>
        <end position="264"/>
    </location>
</feature>
<feature type="compositionally biased region" description="Polar residues" evidence="1">
    <location>
        <begin position="44"/>
        <end position="59"/>
    </location>
</feature>
<reference evidence="2" key="1">
    <citation type="journal article" date="2021" name="IMA Fungus">
        <title>Genomic characterization of three marine fungi, including Emericellopsis atlantica sp. nov. with signatures of a generalist lifestyle and marine biomass degradation.</title>
        <authorList>
            <person name="Hagestad O.C."/>
            <person name="Hou L."/>
            <person name="Andersen J.H."/>
            <person name="Hansen E.H."/>
            <person name="Altermark B."/>
            <person name="Li C."/>
            <person name="Kuhnert E."/>
            <person name="Cox R.J."/>
            <person name="Crous P.W."/>
            <person name="Spatafora J.W."/>
            <person name="Lail K."/>
            <person name="Amirebrahimi M."/>
            <person name="Lipzen A."/>
            <person name="Pangilinan J."/>
            <person name="Andreopoulos W."/>
            <person name="Hayes R.D."/>
            <person name="Ng V."/>
            <person name="Grigoriev I.V."/>
            <person name="Jackson S.A."/>
            <person name="Sutton T.D.S."/>
            <person name="Dobson A.D.W."/>
            <person name="Rama T."/>
        </authorList>
    </citation>
    <scope>NUCLEOTIDE SEQUENCE</scope>
    <source>
        <strain evidence="2">TRa018bII</strain>
    </source>
</reference>
<evidence type="ECO:0000313" key="3">
    <source>
        <dbReference type="Proteomes" id="UP000824998"/>
    </source>
</evidence>
<protein>
    <submittedName>
        <fullName evidence="2">Uncharacterized protein</fullName>
    </submittedName>
</protein>
<dbReference type="Proteomes" id="UP000824998">
    <property type="component" value="Unassembled WGS sequence"/>
</dbReference>
<accession>A0A9P7YHU7</accession>
<evidence type="ECO:0000313" key="2">
    <source>
        <dbReference type="EMBL" id="KAG9233934.1"/>
    </source>
</evidence>
<dbReference type="AlphaFoldDB" id="A0A9P7YHU7"/>
<evidence type="ECO:0000256" key="1">
    <source>
        <dbReference type="SAM" id="MobiDB-lite"/>
    </source>
</evidence>
<comment type="caution">
    <text evidence="2">The sequence shown here is derived from an EMBL/GenBank/DDBJ whole genome shotgun (WGS) entry which is preliminary data.</text>
</comment>
<dbReference type="EMBL" id="MU251481">
    <property type="protein sequence ID" value="KAG9233934.1"/>
    <property type="molecule type" value="Genomic_DNA"/>
</dbReference>
<feature type="region of interest" description="Disordered" evidence="1">
    <location>
        <begin position="27"/>
        <end position="67"/>
    </location>
</feature>
<sequence>MSSSTIANNEHLDDSLAVASVAKLSLGDNEPSPKAIEAPRETNGLATTDSTSIRTNSIEKGSDPHEEVDPLLSAEQNVVLADELWVKGAQKFIVAGGRFHEAVENLRENVEKFIKYADTDSQVDLNASALKLMAAQMELDNSTETLDPLGEAWIGAMVEFRNSGGDPCPGVDLDSHEATGEYVRSRFDSIQRAIYLEHQMILRREMDAIIDGILEKKSSESKGFEGSVSESGHDQSAKPLSSGLMNLEAIPEDAAAVKSKDNKE</sequence>
<gene>
    <name evidence="2" type="ORF">BJ875DRAFT_441767</name>
</gene>
<organism evidence="2 3">
    <name type="scientific">Amylocarpus encephaloides</name>
    <dbReference type="NCBI Taxonomy" id="45428"/>
    <lineage>
        <taxon>Eukaryota</taxon>
        <taxon>Fungi</taxon>
        <taxon>Dikarya</taxon>
        <taxon>Ascomycota</taxon>
        <taxon>Pezizomycotina</taxon>
        <taxon>Leotiomycetes</taxon>
        <taxon>Helotiales</taxon>
        <taxon>Helotiales incertae sedis</taxon>
        <taxon>Amylocarpus</taxon>
    </lineage>
</organism>
<proteinExistence type="predicted"/>